<evidence type="ECO:0000313" key="3">
    <source>
        <dbReference type="Proteomes" id="UP000255543"/>
    </source>
</evidence>
<gene>
    <name evidence="2" type="ORF">NCTC8179_01779</name>
</gene>
<dbReference type="Proteomes" id="UP000255543">
    <property type="component" value="Unassembled WGS sequence"/>
</dbReference>
<accession>A0A376ZNQ1</accession>
<keyword evidence="1" id="KW-0472">Membrane</keyword>
<evidence type="ECO:0000313" key="2">
    <source>
        <dbReference type="EMBL" id="STK66766.1"/>
    </source>
</evidence>
<dbReference type="EMBL" id="UGEB01000001">
    <property type="protein sequence ID" value="STK66766.1"/>
    <property type="molecule type" value="Genomic_DNA"/>
</dbReference>
<keyword evidence="1" id="KW-0812">Transmembrane</keyword>
<evidence type="ECO:0000256" key="1">
    <source>
        <dbReference type="SAM" id="Phobius"/>
    </source>
</evidence>
<sequence length="214" mass="23254">MPYNGKIDQSHLNLISSYLHKYQIIYPMLFDGLVDLFFLLALHLRDLTLMDQYHSPDSAGTHTDSIPPPALSGLSDIPPLQRIVVPVTVIVQPRLLIILLPRQPVRLVQVMRVLLIKLVAPFIIFRAPRRIAVFMISASGRPGGHSDKDVFFAQANKPALSVPPAAPPSARTAQATGGFHCSRSLPGFPPPACPAAPPVQPGTPPVTVFAPFLL</sequence>
<organism evidence="2 3">
    <name type="scientific">Escherichia coli</name>
    <dbReference type="NCBI Taxonomy" id="562"/>
    <lineage>
        <taxon>Bacteria</taxon>
        <taxon>Pseudomonadati</taxon>
        <taxon>Pseudomonadota</taxon>
        <taxon>Gammaproteobacteria</taxon>
        <taxon>Enterobacterales</taxon>
        <taxon>Enterobacteriaceae</taxon>
        <taxon>Escherichia</taxon>
    </lineage>
</organism>
<name>A0A376ZNQ1_ECOLX</name>
<keyword evidence="1" id="KW-1133">Transmembrane helix</keyword>
<reference evidence="2 3" key="1">
    <citation type="submission" date="2018-06" db="EMBL/GenBank/DDBJ databases">
        <authorList>
            <consortium name="Pathogen Informatics"/>
            <person name="Doyle S."/>
        </authorList>
    </citation>
    <scope>NUCLEOTIDE SEQUENCE [LARGE SCALE GENOMIC DNA]</scope>
    <source>
        <strain evidence="2 3">NCTC8179</strain>
    </source>
</reference>
<dbReference type="AlphaFoldDB" id="A0A376ZNQ1"/>
<proteinExistence type="predicted"/>
<protein>
    <submittedName>
        <fullName evidence="2">Uncharacterized protein</fullName>
    </submittedName>
</protein>
<feature type="transmembrane region" description="Helical" evidence="1">
    <location>
        <begin position="24"/>
        <end position="44"/>
    </location>
</feature>